<name>A0A2G2WD40_CAPBA</name>
<comment type="caution">
    <text evidence="1">The sequence shown here is derived from an EMBL/GenBank/DDBJ whole genome shotgun (WGS) entry which is preliminary data.</text>
</comment>
<proteinExistence type="predicted"/>
<accession>A0A2G2WD40</accession>
<evidence type="ECO:0000313" key="1">
    <source>
        <dbReference type="EMBL" id="PHT43089.1"/>
    </source>
</evidence>
<organism evidence="1 2">
    <name type="scientific">Capsicum baccatum</name>
    <name type="common">Peruvian pepper</name>
    <dbReference type="NCBI Taxonomy" id="33114"/>
    <lineage>
        <taxon>Eukaryota</taxon>
        <taxon>Viridiplantae</taxon>
        <taxon>Streptophyta</taxon>
        <taxon>Embryophyta</taxon>
        <taxon>Tracheophyta</taxon>
        <taxon>Spermatophyta</taxon>
        <taxon>Magnoliopsida</taxon>
        <taxon>eudicotyledons</taxon>
        <taxon>Gunneridae</taxon>
        <taxon>Pentapetalae</taxon>
        <taxon>asterids</taxon>
        <taxon>lamiids</taxon>
        <taxon>Solanales</taxon>
        <taxon>Solanaceae</taxon>
        <taxon>Solanoideae</taxon>
        <taxon>Capsiceae</taxon>
        <taxon>Capsicum</taxon>
    </lineage>
</organism>
<reference evidence="1 2" key="1">
    <citation type="journal article" date="2017" name="Genome Biol.">
        <title>New reference genome sequences of hot pepper reveal the massive evolution of plant disease-resistance genes by retroduplication.</title>
        <authorList>
            <person name="Kim S."/>
            <person name="Park J."/>
            <person name="Yeom S.I."/>
            <person name="Kim Y.M."/>
            <person name="Seo E."/>
            <person name="Kim K.T."/>
            <person name="Kim M.S."/>
            <person name="Lee J.M."/>
            <person name="Cheong K."/>
            <person name="Shin H.S."/>
            <person name="Kim S.B."/>
            <person name="Han K."/>
            <person name="Lee J."/>
            <person name="Park M."/>
            <person name="Lee H.A."/>
            <person name="Lee H.Y."/>
            <person name="Lee Y."/>
            <person name="Oh S."/>
            <person name="Lee J.H."/>
            <person name="Choi E."/>
            <person name="Choi E."/>
            <person name="Lee S.E."/>
            <person name="Jeon J."/>
            <person name="Kim H."/>
            <person name="Choi G."/>
            <person name="Song H."/>
            <person name="Lee J."/>
            <person name="Lee S.C."/>
            <person name="Kwon J.K."/>
            <person name="Lee H.Y."/>
            <person name="Koo N."/>
            <person name="Hong Y."/>
            <person name="Kim R.W."/>
            <person name="Kang W.H."/>
            <person name="Huh J.H."/>
            <person name="Kang B.C."/>
            <person name="Yang T.J."/>
            <person name="Lee Y.H."/>
            <person name="Bennetzen J.L."/>
            <person name="Choi D."/>
        </authorList>
    </citation>
    <scope>NUCLEOTIDE SEQUENCE [LARGE SCALE GENOMIC DNA]</scope>
    <source>
        <strain evidence="2">cv. PBC81</strain>
    </source>
</reference>
<dbReference type="EMBL" id="MLFT02000007">
    <property type="protein sequence ID" value="PHT43089.1"/>
    <property type="molecule type" value="Genomic_DNA"/>
</dbReference>
<gene>
    <name evidence="1" type="ORF">CQW23_17114</name>
</gene>
<dbReference type="STRING" id="33114.A0A2G2WD40"/>
<dbReference type="Proteomes" id="UP000224567">
    <property type="component" value="Unassembled WGS sequence"/>
</dbReference>
<sequence>MKIKLAKDNNIKKYNRYFIRSFVEDNSLTKWCPSPRSDYAVDYIIGSGCYNVICENSAEDAHTLVDQFEYRSIVGALHLSLTYPDISRAVNILCQFISTQLLPTGQGSRASFITFCSLINCSILSQSRRFFECWLGRLSHHQKVHNNVEVDKDRISCDLEDYPFMCLLEIALYRGLIDPPEVLADIVESLIGVIQGQIYVGGCTQSEKKRSKLELKRIKKGIEVQELNMLKQD</sequence>
<dbReference type="AlphaFoldDB" id="A0A2G2WD40"/>
<evidence type="ECO:0000313" key="2">
    <source>
        <dbReference type="Proteomes" id="UP000224567"/>
    </source>
</evidence>
<protein>
    <submittedName>
        <fullName evidence="1">E3 ubiquitin-protein ligase ARI8</fullName>
    </submittedName>
</protein>
<keyword evidence="2" id="KW-1185">Reference proteome</keyword>
<dbReference type="OrthoDB" id="1680361at2759"/>
<reference evidence="2" key="2">
    <citation type="journal article" date="2017" name="J. Anim. Genet.">
        <title>Multiple reference genome sequences of hot pepper reveal the massive evolution of plant disease resistance genes by retroduplication.</title>
        <authorList>
            <person name="Kim S."/>
            <person name="Park J."/>
            <person name="Yeom S.-I."/>
            <person name="Kim Y.-M."/>
            <person name="Seo E."/>
            <person name="Kim K.-T."/>
            <person name="Kim M.-S."/>
            <person name="Lee J.M."/>
            <person name="Cheong K."/>
            <person name="Shin H.-S."/>
            <person name="Kim S.-B."/>
            <person name="Han K."/>
            <person name="Lee J."/>
            <person name="Park M."/>
            <person name="Lee H.-A."/>
            <person name="Lee H.-Y."/>
            <person name="Lee Y."/>
            <person name="Oh S."/>
            <person name="Lee J.H."/>
            <person name="Choi E."/>
            <person name="Choi E."/>
            <person name="Lee S.E."/>
            <person name="Jeon J."/>
            <person name="Kim H."/>
            <person name="Choi G."/>
            <person name="Song H."/>
            <person name="Lee J."/>
            <person name="Lee S.-C."/>
            <person name="Kwon J.-K."/>
            <person name="Lee H.-Y."/>
            <person name="Koo N."/>
            <person name="Hong Y."/>
            <person name="Kim R.W."/>
            <person name="Kang W.-H."/>
            <person name="Huh J.H."/>
            <person name="Kang B.-C."/>
            <person name="Yang T.-J."/>
            <person name="Lee Y.-H."/>
            <person name="Bennetzen J.L."/>
            <person name="Choi D."/>
        </authorList>
    </citation>
    <scope>NUCLEOTIDE SEQUENCE [LARGE SCALE GENOMIC DNA]</scope>
    <source>
        <strain evidence="2">cv. PBC81</strain>
    </source>
</reference>